<dbReference type="HOGENOM" id="CLU_025221_1_0_1"/>
<evidence type="ECO:0000256" key="4">
    <source>
        <dbReference type="SAM" id="MobiDB-lite"/>
    </source>
</evidence>
<accession>A0A067MZD0</accession>
<dbReference type="InterPro" id="IPR019787">
    <property type="entry name" value="Znf_PHD-finger"/>
</dbReference>
<dbReference type="SMART" id="SM00249">
    <property type="entry name" value="PHD"/>
    <property type="match status" value="1"/>
</dbReference>
<evidence type="ECO:0000259" key="5">
    <source>
        <dbReference type="SMART" id="SM00249"/>
    </source>
</evidence>
<keyword evidence="2" id="KW-0863">Zinc-finger</keyword>
<dbReference type="InterPro" id="IPR003126">
    <property type="entry name" value="Znf_UBR"/>
</dbReference>
<evidence type="ECO:0000313" key="8">
    <source>
        <dbReference type="Proteomes" id="UP000027195"/>
    </source>
</evidence>
<dbReference type="PANTHER" id="PTHR13513:SF9">
    <property type="entry name" value="E3 UBIQUITIN-PROTEIN LIGASE UBR7-RELATED"/>
    <property type="match status" value="1"/>
</dbReference>
<dbReference type="PANTHER" id="PTHR13513">
    <property type="entry name" value="E3 UBIQUITIN-PROTEIN LIGASE UBR7"/>
    <property type="match status" value="1"/>
</dbReference>
<dbReference type="InParanoid" id="A0A067MZD0"/>
<keyword evidence="3" id="KW-0862">Zinc</keyword>
<dbReference type="Gene3D" id="3.30.40.10">
    <property type="entry name" value="Zinc/RING finger domain, C3HC4 (zinc finger)"/>
    <property type="match status" value="1"/>
</dbReference>
<sequence length="432" mass="46983">MASLRSIIEAEDALIQEAALALPHQFTTCTYSLRHIRQAVHLCLTCALPRGFCSACSIACHGDHEQIELFPKRAFRCDCPTTSLPHACTLHTTATEPENADNTYGQNFKGLFCRCGRTYDASTERETMVQCVACEDWFHESCLNLRERPPPFSAEPAESAQPSEPEPAPQSQPTAATWSDDGLPPALLPGSAYDSFICGSCVVAHPVLRKWAGSPGCRMVIAKNGEHDGAGHAQCGEPRTSESESPASLKRALSPSLDNNLAAHSPPRKRVRSVALCSAPPPDPVAQQILSAIAPAMAAIGGKRDGDGGVEETIVSLGIYKGAGDLFLSAGWRDRWCKCDSCLPSLENTPYLLVEEDTYEPPEDPDSGLSLEELGMRALQSLPREKTLDSIRVFNELRDDLLQYLRPFAAEGRIVSEDDVKGFFESKRAAKR</sequence>
<dbReference type="GO" id="GO:0008270">
    <property type="term" value="F:zinc ion binding"/>
    <property type="evidence" value="ECO:0007669"/>
    <property type="project" value="UniProtKB-KW"/>
</dbReference>
<dbReference type="AlphaFoldDB" id="A0A067MZD0"/>
<proteinExistence type="predicted"/>
<organism evidence="7 8">
    <name type="scientific">Botryobasidium botryosum (strain FD-172 SS1)</name>
    <dbReference type="NCBI Taxonomy" id="930990"/>
    <lineage>
        <taxon>Eukaryota</taxon>
        <taxon>Fungi</taxon>
        <taxon>Dikarya</taxon>
        <taxon>Basidiomycota</taxon>
        <taxon>Agaricomycotina</taxon>
        <taxon>Agaricomycetes</taxon>
        <taxon>Cantharellales</taxon>
        <taxon>Botryobasidiaceae</taxon>
        <taxon>Botryobasidium</taxon>
    </lineage>
</organism>
<feature type="domain" description="Zinc finger PHD-type" evidence="5">
    <location>
        <begin position="112"/>
        <end position="202"/>
    </location>
</feature>
<dbReference type="CDD" id="cd19677">
    <property type="entry name" value="UBR-box_UBR7"/>
    <property type="match status" value="1"/>
</dbReference>
<dbReference type="FunCoup" id="A0A067MZD0">
    <property type="interactions" value="608"/>
</dbReference>
<evidence type="ECO:0000313" key="7">
    <source>
        <dbReference type="EMBL" id="KDQ16851.1"/>
    </source>
</evidence>
<dbReference type="InterPro" id="IPR011011">
    <property type="entry name" value="Znf_FYVE_PHD"/>
</dbReference>
<reference evidence="8" key="1">
    <citation type="journal article" date="2014" name="Proc. Natl. Acad. Sci. U.S.A.">
        <title>Extensive sampling of basidiomycete genomes demonstrates inadequacy of the white-rot/brown-rot paradigm for wood decay fungi.</title>
        <authorList>
            <person name="Riley R."/>
            <person name="Salamov A.A."/>
            <person name="Brown D.W."/>
            <person name="Nagy L.G."/>
            <person name="Floudas D."/>
            <person name="Held B.W."/>
            <person name="Levasseur A."/>
            <person name="Lombard V."/>
            <person name="Morin E."/>
            <person name="Otillar R."/>
            <person name="Lindquist E.A."/>
            <person name="Sun H."/>
            <person name="LaButti K.M."/>
            <person name="Schmutz J."/>
            <person name="Jabbour D."/>
            <person name="Luo H."/>
            <person name="Baker S.E."/>
            <person name="Pisabarro A.G."/>
            <person name="Walton J.D."/>
            <person name="Blanchette R.A."/>
            <person name="Henrissat B."/>
            <person name="Martin F."/>
            <person name="Cullen D."/>
            <person name="Hibbett D.S."/>
            <person name="Grigoriev I.V."/>
        </authorList>
    </citation>
    <scope>NUCLEOTIDE SEQUENCE [LARGE SCALE GENOMIC DNA]</scope>
    <source>
        <strain evidence="8">FD-172 SS1</strain>
    </source>
</reference>
<keyword evidence="1" id="KW-0479">Metal-binding</keyword>
<evidence type="ECO:0000256" key="3">
    <source>
        <dbReference type="ARBA" id="ARBA00022833"/>
    </source>
</evidence>
<feature type="region of interest" description="Disordered" evidence="4">
    <location>
        <begin position="228"/>
        <end position="251"/>
    </location>
</feature>
<dbReference type="Proteomes" id="UP000027195">
    <property type="component" value="Unassembled WGS sequence"/>
</dbReference>
<evidence type="ECO:0008006" key="9">
    <source>
        <dbReference type="Google" id="ProtNLM"/>
    </source>
</evidence>
<evidence type="ECO:0000259" key="6">
    <source>
        <dbReference type="SMART" id="SM00396"/>
    </source>
</evidence>
<feature type="region of interest" description="Disordered" evidence="4">
    <location>
        <begin position="149"/>
        <end position="183"/>
    </location>
</feature>
<name>A0A067MZD0_BOTB1</name>
<dbReference type="Pfam" id="PF00628">
    <property type="entry name" value="PHD"/>
    <property type="match status" value="1"/>
</dbReference>
<evidence type="ECO:0000256" key="1">
    <source>
        <dbReference type="ARBA" id="ARBA00022723"/>
    </source>
</evidence>
<dbReference type="OrthoDB" id="5795902at2759"/>
<protein>
    <recommendedName>
        <fullName evidence="9">UBR-type domain-containing protein</fullName>
    </recommendedName>
</protein>
<gene>
    <name evidence="7" type="ORF">BOTBODRAFT_106538</name>
</gene>
<dbReference type="GO" id="GO:0061630">
    <property type="term" value="F:ubiquitin protein ligase activity"/>
    <property type="evidence" value="ECO:0007669"/>
    <property type="project" value="InterPro"/>
</dbReference>
<feature type="domain" description="UBR-type" evidence="6">
    <location>
        <begin position="27"/>
        <end position="92"/>
    </location>
</feature>
<dbReference type="InterPro" id="IPR040204">
    <property type="entry name" value="UBR7"/>
</dbReference>
<dbReference type="SUPFAM" id="SSF57903">
    <property type="entry name" value="FYVE/PHD zinc finger"/>
    <property type="match status" value="1"/>
</dbReference>
<dbReference type="SMART" id="SM00396">
    <property type="entry name" value="ZnF_UBR1"/>
    <property type="match status" value="1"/>
</dbReference>
<dbReference type="InterPro" id="IPR013083">
    <property type="entry name" value="Znf_RING/FYVE/PHD"/>
</dbReference>
<keyword evidence="8" id="KW-1185">Reference proteome</keyword>
<dbReference type="GO" id="GO:0005737">
    <property type="term" value="C:cytoplasm"/>
    <property type="evidence" value="ECO:0007669"/>
    <property type="project" value="TreeGrafter"/>
</dbReference>
<dbReference type="InterPro" id="IPR001965">
    <property type="entry name" value="Znf_PHD"/>
</dbReference>
<dbReference type="InterPro" id="IPR047506">
    <property type="entry name" value="UBR7-like_UBR-box"/>
</dbReference>
<dbReference type="STRING" id="930990.A0A067MZD0"/>
<dbReference type="EMBL" id="KL198026">
    <property type="protein sequence ID" value="KDQ16851.1"/>
    <property type="molecule type" value="Genomic_DNA"/>
</dbReference>
<evidence type="ECO:0000256" key="2">
    <source>
        <dbReference type="ARBA" id="ARBA00022771"/>
    </source>
</evidence>
<feature type="compositionally biased region" description="Low complexity" evidence="4">
    <location>
        <begin position="154"/>
        <end position="163"/>
    </location>
</feature>